<dbReference type="CDD" id="cd00096">
    <property type="entry name" value="Ig"/>
    <property type="match status" value="1"/>
</dbReference>
<dbReference type="SUPFAM" id="SSF48726">
    <property type="entry name" value="Immunoglobulin"/>
    <property type="match status" value="1"/>
</dbReference>
<evidence type="ECO:0000259" key="2">
    <source>
        <dbReference type="PROSITE" id="PS50835"/>
    </source>
</evidence>
<dbReference type="Gene3D" id="2.60.40.10">
    <property type="entry name" value="Immunoglobulins"/>
    <property type="match status" value="1"/>
</dbReference>
<evidence type="ECO:0000256" key="1">
    <source>
        <dbReference type="SAM" id="MobiDB-lite"/>
    </source>
</evidence>
<keyword evidence="4" id="KW-1185">Reference proteome</keyword>
<feature type="region of interest" description="Disordered" evidence="1">
    <location>
        <begin position="1"/>
        <end position="135"/>
    </location>
</feature>
<dbReference type="Pfam" id="PF07679">
    <property type="entry name" value="I-set"/>
    <property type="match status" value="1"/>
</dbReference>
<dbReference type="EMBL" id="BLXT01007322">
    <property type="protein sequence ID" value="GFO38557.1"/>
    <property type="molecule type" value="Genomic_DNA"/>
</dbReference>
<feature type="compositionally biased region" description="Low complexity" evidence="1">
    <location>
        <begin position="1"/>
        <end position="13"/>
    </location>
</feature>
<dbReference type="InterPro" id="IPR013783">
    <property type="entry name" value="Ig-like_fold"/>
</dbReference>
<protein>
    <recommendedName>
        <fullName evidence="2">Ig-like domain-containing protein</fullName>
    </recommendedName>
</protein>
<dbReference type="InterPro" id="IPR036179">
    <property type="entry name" value="Ig-like_dom_sf"/>
</dbReference>
<proteinExistence type="predicted"/>
<feature type="compositionally biased region" description="Low complexity" evidence="1">
    <location>
        <begin position="113"/>
        <end position="132"/>
    </location>
</feature>
<dbReference type="InterPro" id="IPR007110">
    <property type="entry name" value="Ig-like_dom"/>
</dbReference>
<dbReference type="SMART" id="SM00409">
    <property type="entry name" value="IG"/>
    <property type="match status" value="1"/>
</dbReference>
<accession>A0AAV4D305</accession>
<feature type="domain" description="Ig-like" evidence="2">
    <location>
        <begin position="140"/>
        <end position="267"/>
    </location>
</feature>
<feature type="region of interest" description="Disordered" evidence="1">
    <location>
        <begin position="173"/>
        <end position="193"/>
    </location>
</feature>
<feature type="compositionally biased region" description="Low complexity" evidence="1">
    <location>
        <begin position="87"/>
        <end position="96"/>
    </location>
</feature>
<evidence type="ECO:0000313" key="4">
    <source>
        <dbReference type="Proteomes" id="UP000735302"/>
    </source>
</evidence>
<feature type="compositionally biased region" description="Polar residues" evidence="1">
    <location>
        <begin position="70"/>
        <end position="80"/>
    </location>
</feature>
<organism evidence="3 4">
    <name type="scientific">Plakobranchus ocellatus</name>
    <dbReference type="NCBI Taxonomy" id="259542"/>
    <lineage>
        <taxon>Eukaryota</taxon>
        <taxon>Metazoa</taxon>
        <taxon>Spiralia</taxon>
        <taxon>Lophotrochozoa</taxon>
        <taxon>Mollusca</taxon>
        <taxon>Gastropoda</taxon>
        <taxon>Heterobranchia</taxon>
        <taxon>Euthyneura</taxon>
        <taxon>Panpulmonata</taxon>
        <taxon>Sacoglossa</taxon>
        <taxon>Placobranchoidea</taxon>
        <taxon>Plakobranchidae</taxon>
        <taxon>Plakobranchus</taxon>
    </lineage>
</organism>
<dbReference type="Proteomes" id="UP000735302">
    <property type="component" value="Unassembled WGS sequence"/>
</dbReference>
<feature type="compositionally biased region" description="Polar residues" evidence="1">
    <location>
        <begin position="38"/>
        <end position="53"/>
    </location>
</feature>
<sequence length="271" mass="28973">MKSSSILSRMGSRSESEDYVDSPTDFFKPAPVWETEENAASSKNGSDAKQLSRQAAVKPGLDQKSKSLEPETTSPSTDCGTSVVYGSNDNNNNSNNTTRSHQADPADPKSVPSTSSQQTDSTSMSRASSLSSPVDIHRHPSGLCFTKLMTSSQACRGDAARFDVSISGASLPLRLNSGTANTATTSPGESASLSKDPTEILVTWYHDGEVIVEDDHHLMADSKTSSSSAFSLIIRSIGEQHEGEYSCRVRYSPAGEEMLLCCKAELSVFNV</sequence>
<dbReference type="InterPro" id="IPR003599">
    <property type="entry name" value="Ig_sub"/>
</dbReference>
<evidence type="ECO:0000313" key="3">
    <source>
        <dbReference type="EMBL" id="GFO38557.1"/>
    </source>
</evidence>
<dbReference type="AlphaFoldDB" id="A0AAV4D305"/>
<gene>
    <name evidence="3" type="ORF">PoB_006506200</name>
</gene>
<comment type="caution">
    <text evidence="3">The sequence shown here is derived from an EMBL/GenBank/DDBJ whole genome shotgun (WGS) entry which is preliminary data.</text>
</comment>
<dbReference type="PROSITE" id="PS50835">
    <property type="entry name" value="IG_LIKE"/>
    <property type="match status" value="1"/>
</dbReference>
<feature type="compositionally biased region" description="Polar residues" evidence="1">
    <location>
        <begin position="176"/>
        <end position="193"/>
    </location>
</feature>
<reference evidence="3 4" key="1">
    <citation type="journal article" date="2021" name="Elife">
        <title>Chloroplast acquisition without the gene transfer in kleptoplastic sea slugs, Plakobranchus ocellatus.</title>
        <authorList>
            <person name="Maeda T."/>
            <person name="Takahashi S."/>
            <person name="Yoshida T."/>
            <person name="Shimamura S."/>
            <person name="Takaki Y."/>
            <person name="Nagai Y."/>
            <person name="Toyoda A."/>
            <person name="Suzuki Y."/>
            <person name="Arimoto A."/>
            <person name="Ishii H."/>
            <person name="Satoh N."/>
            <person name="Nishiyama T."/>
            <person name="Hasebe M."/>
            <person name="Maruyama T."/>
            <person name="Minagawa J."/>
            <person name="Obokata J."/>
            <person name="Shigenobu S."/>
        </authorList>
    </citation>
    <scope>NUCLEOTIDE SEQUENCE [LARGE SCALE GENOMIC DNA]</scope>
</reference>
<dbReference type="InterPro" id="IPR013098">
    <property type="entry name" value="Ig_I-set"/>
</dbReference>
<name>A0AAV4D305_9GAST</name>